<reference evidence="2" key="1">
    <citation type="submission" date="2025-08" db="UniProtKB">
        <authorList>
            <consortium name="Ensembl"/>
        </authorList>
    </citation>
    <scope>IDENTIFICATION</scope>
</reference>
<dbReference type="PANTHER" id="PTHR28589">
    <property type="entry name" value="28S RIBOSOMAL PROTEIN S34, MITOCHONDRIAL"/>
    <property type="match status" value="1"/>
</dbReference>
<feature type="compositionally biased region" description="Low complexity" evidence="1">
    <location>
        <begin position="8"/>
        <end position="27"/>
    </location>
</feature>
<evidence type="ECO:0000313" key="3">
    <source>
        <dbReference type="Proteomes" id="UP000694396"/>
    </source>
</evidence>
<protein>
    <recommendedName>
        <fullName evidence="4">RT34 protein</fullName>
    </recommendedName>
</protein>
<organism evidence="2 3">
    <name type="scientific">Cyanoderma ruficeps</name>
    <name type="common">rufous-capped babbler</name>
    <dbReference type="NCBI Taxonomy" id="181631"/>
    <lineage>
        <taxon>Eukaryota</taxon>
        <taxon>Metazoa</taxon>
        <taxon>Chordata</taxon>
        <taxon>Craniata</taxon>
        <taxon>Vertebrata</taxon>
        <taxon>Euteleostomi</taxon>
        <taxon>Archelosauria</taxon>
        <taxon>Archosauria</taxon>
        <taxon>Dinosauria</taxon>
        <taxon>Saurischia</taxon>
        <taxon>Theropoda</taxon>
        <taxon>Coelurosauria</taxon>
        <taxon>Aves</taxon>
        <taxon>Neognathae</taxon>
        <taxon>Neoaves</taxon>
        <taxon>Telluraves</taxon>
        <taxon>Australaves</taxon>
        <taxon>Passeriformes</taxon>
        <taxon>Sylvioidea</taxon>
        <taxon>Timaliidae</taxon>
        <taxon>Cyanoderma</taxon>
    </lineage>
</organism>
<dbReference type="Proteomes" id="UP000694396">
    <property type="component" value="Unplaced"/>
</dbReference>
<name>A0A8C3RB20_9PASS</name>
<keyword evidence="3" id="KW-1185">Reference proteome</keyword>
<dbReference type="Pfam" id="PF16053">
    <property type="entry name" value="MRP-S34"/>
    <property type="match status" value="1"/>
</dbReference>
<proteinExistence type="predicted"/>
<sequence>PWRRAGRLPRGPARLPREAGPGAAVGSAGLGALGRRHGPQEAAPAHRRHGQEDPRVPGAKGSAAGFSAFRRGLRDHAAAADAETAARAGLGGRAEREPAFRAALPPTALRRGPHRHPQVLAVGARRALLLGHHQGEGGLHGRGNCPVAPAAPSRPAELPSTAPPRPTLNRFLFSLQNMDHGRAWGYLTFKGKTEEEVREIDKAMYHDWRMVPKHEEEAFKKFTPVPEETVRFLPYPPLLRAMILAQWQKEGKPIMEEPIIDLEKGLASSQERAKKKAAGTLCLEIIMMAKCRAISSGTASGCLKTAEYSGLLACEGSEQEVRNVASILR</sequence>
<accession>A0A8C3RB20</accession>
<dbReference type="Ensembl" id="ENSCRFT00000019454.1">
    <property type="protein sequence ID" value="ENSCRFP00000018825.1"/>
    <property type="gene ID" value="ENSCRFG00000014174.1"/>
</dbReference>
<dbReference type="InterPro" id="IPR032053">
    <property type="entry name" value="Ribosomal_mS34"/>
</dbReference>
<evidence type="ECO:0000256" key="1">
    <source>
        <dbReference type="SAM" id="MobiDB-lite"/>
    </source>
</evidence>
<feature type="region of interest" description="Disordered" evidence="1">
    <location>
        <begin position="1"/>
        <end position="63"/>
    </location>
</feature>
<evidence type="ECO:0008006" key="4">
    <source>
        <dbReference type="Google" id="ProtNLM"/>
    </source>
</evidence>
<evidence type="ECO:0000313" key="2">
    <source>
        <dbReference type="Ensembl" id="ENSCRFP00000018825.1"/>
    </source>
</evidence>
<dbReference type="AlphaFoldDB" id="A0A8C3RB20"/>
<dbReference type="GO" id="GO:0005739">
    <property type="term" value="C:mitochondrion"/>
    <property type="evidence" value="ECO:0007669"/>
    <property type="project" value="InterPro"/>
</dbReference>
<dbReference type="GO" id="GO:0003735">
    <property type="term" value="F:structural constituent of ribosome"/>
    <property type="evidence" value="ECO:0007669"/>
    <property type="project" value="InterPro"/>
</dbReference>
<reference evidence="2" key="2">
    <citation type="submission" date="2025-09" db="UniProtKB">
        <authorList>
            <consortium name="Ensembl"/>
        </authorList>
    </citation>
    <scope>IDENTIFICATION</scope>
</reference>
<dbReference type="PANTHER" id="PTHR28589:SF1">
    <property type="entry name" value="SMALL RIBOSOMAL SUBUNIT PROTEIN MS34"/>
    <property type="match status" value="1"/>
</dbReference>